<accession>B3EGE6</accession>
<evidence type="ECO:0000313" key="3">
    <source>
        <dbReference type="EMBL" id="ACD89583.1"/>
    </source>
</evidence>
<organism evidence="3 4">
    <name type="scientific">Chlorobium limicola (strain DSM 245 / NBRC 103803 / 6330)</name>
    <dbReference type="NCBI Taxonomy" id="290315"/>
    <lineage>
        <taxon>Bacteria</taxon>
        <taxon>Pseudomonadati</taxon>
        <taxon>Chlorobiota</taxon>
        <taxon>Chlorobiia</taxon>
        <taxon>Chlorobiales</taxon>
        <taxon>Chlorobiaceae</taxon>
        <taxon>Chlorobium/Pelodictyon group</taxon>
        <taxon>Chlorobium</taxon>
    </lineage>
</organism>
<dbReference type="STRING" id="290315.Clim_0490"/>
<evidence type="ECO:0000259" key="2">
    <source>
        <dbReference type="Pfam" id="PF00816"/>
    </source>
</evidence>
<dbReference type="SUPFAM" id="SSF81273">
    <property type="entry name" value="H-NS histone-like proteins"/>
    <property type="match status" value="1"/>
</dbReference>
<dbReference type="InterPro" id="IPR027444">
    <property type="entry name" value="H-NS_C_dom"/>
</dbReference>
<dbReference type="Pfam" id="PF00816">
    <property type="entry name" value="Histone_HNS"/>
    <property type="match status" value="1"/>
</dbReference>
<dbReference type="InterPro" id="IPR037150">
    <property type="entry name" value="H-NS_C_dom_sf"/>
</dbReference>
<proteinExistence type="predicted"/>
<dbReference type="HOGENOM" id="CLU_117503_7_0_10"/>
<dbReference type="EMBL" id="CP001097">
    <property type="protein sequence ID" value="ACD89583.1"/>
    <property type="molecule type" value="Genomic_DNA"/>
</dbReference>
<sequence length="125" mass="14223">MVLIFLLKNIILVCYQYLSIIIMNFMSTITELQEQLVAIQRQIDEQRALGKKQAIGEIKAKMAEFDITVDELESKGSSRGFREKKPSVIKYRKSDAETWVGRGPKPVWVKDVEAAGGKISDYLVQ</sequence>
<feature type="domain" description="DNA-binding protein H-NS-like C-terminal" evidence="2">
    <location>
        <begin position="89"/>
        <end position="124"/>
    </location>
</feature>
<feature type="coiled-coil region" evidence="1">
    <location>
        <begin position="22"/>
        <end position="75"/>
    </location>
</feature>
<evidence type="ECO:0000313" key="4">
    <source>
        <dbReference type="Proteomes" id="UP000008841"/>
    </source>
</evidence>
<dbReference type="Proteomes" id="UP000008841">
    <property type="component" value="Chromosome"/>
</dbReference>
<evidence type="ECO:0000256" key="1">
    <source>
        <dbReference type="SAM" id="Coils"/>
    </source>
</evidence>
<reference evidence="3 4" key="1">
    <citation type="submission" date="2008-05" db="EMBL/GenBank/DDBJ databases">
        <title>Complete sequence of Chlorobium limicola DSM 245.</title>
        <authorList>
            <consortium name="US DOE Joint Genome Institute"/>
            <person name="Lucas S."/>
            <person name="Copeland A."/>
            <person name="Lapidus A."/>
            <person name="Glavina del Rio T."/>
            <person name="Dalin E."/>
            <person name="Tice H."/>
            <person name="Bruce D."/>
            <person name="Goodwin L."/>
            <person name="Pitluck S."/>
            <person name="Schmutz J."/>
            <person name="Larimer F."/>
            <person name="Land M."/>
            <person name="Hauser L."/>
            <person name="Kyrpides N."/>
            <person name="Ovchinnikova G."/>
            <person name="Zhao F."/>
            <person name="Li T."/>
            <person name="Liu Z."/>
            <person name="Overmann J."/>
            <person name="Bryant D.A."/>
            <person name="Richardson P."/>
        </authorList>
    </citation>
    <scope>NUCLEOTIDE SEQUENCE [LARGE SCALE GENOMIC DNA]</scope>
    <source>
        <strain evidence="4">DSM 245 / NBRC 103803 / 6330</strain>
    </source>
</reference>
<gene>
    <name evidence="3" type="ordered locus">Clim_0490</name>
</gene>
<dbReference type="KEGG" id="cli:Clim_0490"/>
<protein>
    <recommendedName>
        <fullName evidence="2">DNA-binding protein H-NS-like C-terminal domain-containing protein</fullName>
    </recommendedName>
</protein>
<dbReference type="AlphaFoldDB" id="B3EGE6"/>
<dbReference type="GO" id="GO:0003677">
    <property type="term" value="F:DNA binding"/>
    <property type="evidence" value="ECO:0007669"/>
    <property type="project" value="InterPro"/>
</dbReference>
<dbReference type="eggNOG" id="COG2916">
    <property type="taxonomic scope" value="Bacteria"/>
</dbReference>
<name>B3EGE6_CHLL2</name>
<keyword evidence="1" id="KW-0175">Coiled coil</keyword>
<dbReference type="Gene3D" id="4.10.430.10">
    <property type="entry name" value="Histone-like protein H-NS, C-terminal domain"/>
    <property type="match status" value="1"/>
</dbReference>